<evidence type="ECO:0000256" key="1">
    <source>
        <dbReference type="SAM" id="MobiDB-lite"/>
    </source>
</evidence>
<name>A0A9W4IIS3_PENNA</name>
<dbReference type="EMBL" id="CAJVNV010000634">
    <property type="protein sequence ID" value="CAG8315070.1"/>
    <property type="molecule type" value="Genomic_DNA"/>
</dbReference>
<proteinExistence type="predicted"/>
<comment type="caution">
    <text evidence="2">The sequence shown here is derived from an EMBL/GenBank/DDBJ whole genome shotgun (WGS) entry which is preliminary data.</text>
</comment>
<evidence type="ECO:0000313" key="2">
    <source>
        <dbReference type="EMBL" id="CAG8315070.1"/>
    </source>
</evidence>
<organism evidence="2 3">
    <name type="scientific">Penicillium nalgiovense</name>
    <dbReference type="NCBI Taxonomy" id="60175"/>
    <lineage>
        <taxon>Eukaryota</taxon>
        <taxon>Fungi</taxon>
        <taxon>Dikarya</taxon>
        <taxon>Ascomycota</taxon>
        <taxon>Pezizomycotina</taxon>
        <taxon>Eurotiomycetes</taxon>
        <taxon>Eurotiomycetidae</taxon>
        <taxon>Eurotiales</taxon>
        <taxon>Aspergillaceae</taxon>
        <taxon>Penicillium</taxon>
    </lineage>
</organism>
<feature type="compositionally biased region" description="Polar residues" evidence="1">
    <location>
        <begin position="50"/>
        <end position="60"/>
    </location>
</feature>
<dbReference type="Proteomes" id="UP001153461">
    <property type="component" value="Unassembled WGS sequence"/>
</dbReference>
<dbReference type="AlphaFoldDB" id="A0A9W4IIS3"/>
<protein>
    <submittedName>
        <fullName evidence="2">Uncharacterized protein</fullName>
    </submittedName>
</protein>
<feature type="non-terminal residue" evidence="2">
    <location>
        <position position="1"/>
    </location>
</feature>
<feature type="region of interest" description="Disordered" evidence="1">
    <location>
        <begin position="81"/>
        <end position="103"/>
    </location>
</feature>
<evidence type="ECO:0000313" key="3">
    <source>
        <dbReference type="Proteomes" id="UP001153461"/>
    </source>
</evidence>
<dbReference type="OrthoDB" id="4226308at2759"/>
<feature type="region of interest" description="Disordered" evidence="1">
    <location>
        <begin position="31"/>
        <end position="69"/>
    </location>
</feature>
<feature type="compositionally biased region" description="Polar residues" evidence="1">
    <location>
        <begin position="81"/>
        <end position="94"/>
    </location>
</feature>
<accession>A0A9W4IIS3</accession>
<reference evidence="2" key="1">
    <citation type="submission" date="2021-07" db="EMBL/GenBank/DDBJ databases">
        <authorList>
            <person name="Branca A.L. A."/>
        </authorList>
    </citation>
    <scope>NUCLEOTIDE SEQUENCE</scope>
</reference>
<gene>
    <name evidence="2" type="ORF">PNAL_LOCUS10195</name>
</gene>
<sequence>ACRALHTRHCQQITKTFYLLSIEARETAKPKLQVGERKTTTTKKKKGTAKLNNPSTQTPSPRKENSNTDLRKNLLRTLHTQKSSAMSMSVSANTRPPASAPASPASRRLLIFQEARNPQNVAETVYMPVNKLGLPICGDGPELPSILELPLRVLRVFTDIFNQPKYKGWAVVSAGPYRDISEEGKFYAVVLEQTQNTVAASHETHMGTP</sequence>